<keyword evidence="3" id="KW-1185">Reference proteome</keyword>
<reference evidence="2" key="1">
    <citation type="submission" date="2023-04" db="EMBL/GenBank/DDBJ databases">
        <authorList>
            <consortium name="ELIXIR-Norway"/>
        </authorList>
    </citation>
    <scope>NUCLEOTIDE SEQUENCE [LARGE SCALE GENOMIC DNA]</scope>
</reference>
<accession>A0ABN8YMM7</accession>
<sequence>MDILASAISDVPPGPLQYHSWPNAMVQPGQHHHGMKSEPFPFHSGCNNKRLTLEEAEQARAASVSIATHGSASTHIGCRRVNDLGGSHLQDKSRSERHSPSAAGKASAESELPSGKSRGRRNRTSRARAGGRPTWAFGWPTGWPTGTPALRVGTAPALRMHPPCPSALEGWLCCSISKDRRREKNPNFQHWLPSSWKDAQLDRCQSIGPDVSSLMLLLGTQAKPETSLASWLRRQG</sequence>
<feature type="region of interest" description="Disordered" evidence="1">
    <location>
        <begin position="77"/>
        <end position="140"/>
    </location>
</feature>
<proteinExistence type="predicted"/>
<evidence type="ECO:0000313" key="3">
    <source>
        <dbReference type="Proteomes" id="UP001176941"/>
    </source>
</evidence>
<evidence type="ECO:0000313" key="2">
    <source>
        <dbReference type="EMBL" id="CAI9161832.1"/>
    </source>
</evidence>
<organism evidence="2 3">
    <name type="scientific">Rangifer tarandus platyrhynchus</name>
    <name type="common">Svalbard reindeer</name>
    <dbReference type="NCBI Taxonomy" id="3082113"/>
    <lineage>
        <taxon>Eukaryota</taxon>
        <taxon>Metazoa</taxon>
        <taxon>Chordata</taxon>
        <taxon>Craniata</taxon>
        <taxon>Vertebrata</taxon>
        <taxon>Euteleostomi</taxon>
        <taxon>Mammalia</taxon>
        <taxon>Eutheria</taxon>
        <taxon>Laurasiatheria</taxon>
        <taxon>Artiodactyla</taxon>
        <taxon>Ruminantia</taxon>
        <taxon>Pecora</taxon>
        <taxon>Cervidae</taxon>
        <taxon>Odocoileinae</taxon>
        <taxon>Rangifer</taxon>
    </lineage>
</organism>
<dbReference type="EMBL" id="OX459956">
    <property type="protein sequence ID" value="CAI9161832.1"/>
    <property type="molecule type" value="Genomic_DNA"/>
</dbReference>
<name>A0ABN8YMM7_RANTA</name>
<dbReference type="Proteomes" id="UP001176941">
    <property type="component" value="Chromosome 20"/>
</dbReference>
<protein>
    <submittedName>
        <fullName evidence="2">Uncharacterized protein</fullName>
    </submittedName>
</protein>
<evidence type="ECO:0000256" key="1">
    <source>
        <dbReference type="SAM" id="MobiDB-lite"/>
    </source>
</evidence>
<feature type="compositionally biased region" description="Basic residues" evidence="1">
    <location>
        <begin position="117"/>
        <end position="126"/>
    </location>
</feature>
<gene>
    <name evidence="2" type="ORF">MRATA1EN1_LOCUS10794</name>
</gene>
<feature type="compositionally biased region" description="Basic and acidic residues" evidence="1">
    <location>
        <begin position="89"/>
        <end position="99"/>
    </location>
</feature>